<organism evidence="5 6">
    <name type="scientific">Leifsonia tongyongensis</name>
    <dbReference type="NCBI Taxonomy" id="1268043"/>
    <lineage>
        <taxon>Bacteria</taxon>
        <taxon>Bacillati</taxon>
        <taxon>Actinomycetota</taxon>
        <taxon>Actinomycetes</taxon>
        <taxon>Micrococcales</taxon>
        <taxon>Microbacteriaceae</taxon>
        <taxon>Leifsonia</taxon>
    </lineage>
</organism>
<evidence type="ECO:0000313" key="5">
    <source>
        <dbReference type="EMBL" id="NEN05497.1"/>
    </source>
</evidence>
<sequence length="267" mass="26871">MRTNIIVKKRFTARRLALAATAATATAVLVVAAPLAASAHVHVDPDRATPGSYTALTFTVPTESATAGTVRLEVDLPTKTPFGSVAYQPMPGWKTIVVTSKLATPVKTDDGTVTEAPTRITWTADPGVQVGPGAFETFVVQVGPVPDTGSIVLPVTQTYSDGTVVQWNQPTPASGQEPEHPAPTLYVNTASPADPTAVSSLVTSTPTTAPATASGTSQAETVAIGLGIAGLALGAIALVVAVIAMTRRGRPVAGGGSPSGDGAGKGV</sequence>
<evidence type="ECO:0000256" key="1">
    <source>
        <dbReference type="SAM" id="MobiDB-lite"/>
    </source>
</evidence>
<dbReference type="Pfam" id="PF07987">
    <property type="entry name" value="DUF1775"/>
    <property type="match status" value="1"/>
</dbReference>
<dbReference type="Proteomes" id="UP000474967">
    <property type="component" value="Unassembled WGS sequence"/>
</dbReference>
<dbReference type="InterPro" id="IPR012533">
    <property type="entry name" value="YcnI-copper_dom"/>
</dbReference>
<keyword evidence="3" id="KW-0732">Signal</keyword>
<feature type="chain" id="PRO_5039245839" evidence="3">
    <location>
        <begin position="33"/>
        <end position="267"/>
    </location>
</feature>
<dbReference type="InterPro" id="IPR038507">
    <property type="entry name" value="YcnI-like_sf"/>
</dbReference>
<evidence type="ECO:0000313" key="6">
    <source>
        <dbReference type="Proteomes" id="UP000474967"/>
    </source>
</evidence>
<feature type="transmembrane region" description="Helical" evidence="2">
    <location>
        <begin position="222"/>
        <end position="244"/>
    </location>
</feature>
<keyword evidence="2" id="KW-0812">Transmembrane</keyword>
<evidence type="ECO:0000256" key="2">
    <source>
        <dbReference type="SAM" id="Phobius"/>
    </source>
</evidence>
<evidence type="ECO:0000256" key="3">
    <source>
        <dbReference type="SAM" id="SignalP"/>
    </source>
</evidence>
<feature type="compositionally biased region" description="Low complexity" evidence="1">
    <location>
        <begin position="195"/>
        <end position="217"/>
    </location>
</feature>
<dbReference type="AlphaFoldDB" id="A0A6L9XWA8"/>
<keyword evidence="6" id="KW-1185">Reference proteome</keyword>
<dbReference type="CDD" id="cd08545">
    <property type="entry name" value="YcnI_like"/>
    <property type="match status" value="1"/>
</dbReference>
<protein>
    <submittedName>
        <fullName evidence="5">YcnI family protein</fullName>
    </submittedName>
</protein>
<gene>
    <name evidence="5" type="ORF">G3T36_06395</name>
</gene>
<feature type="domain" description="YncI copper-binding" evidence="4">
    <location>
        <begin position="40"/>
        <end position="186"/>
    </location>
</feature>
<name>A0A6L9XWA8_9MICO</name>
<proteinExistence type="predicted"/>
<comment type="caution">
    <text evidence="5">The sequence shown here is derived from an EMBL/GenBank/DDBJ whole genome shotgun (WGS) entry which is preliminary data.</text>
</comment>
<dbReference type="EMBL" id="JAAGWY010000001">
    <property type="protein sequence ID" value="NEN05497.1"/>
    <property type="molecule type" value="Genomic_DNA"/>
</dbReference>
<keyword evidence="2" id="KW-0472">Membrane</keyword>
<keyword evidence="2" id="KW-1133">Transmembrane helix</keyword>
<reference evidence="5 6" key="1">
    <citation type="journal article" date="2014" name="J. Microbiol.">
        <title>Diaminobutyricibacter tongyongensis gen. nov., sp. nov. and Homoserinibacter gongjuensis gen. nov., sp. nov. belong to the family Microbacteriaceae.</title>
        <authorList>
            <person name="Kim S.J."/>
            <person name="Ahn J.H."/>
            <person name="Weon H.Y."/>
            <person name="Hamada M."/>
            <person name="Suzuki K."/>
            <person name="Kwon S.W."/>
        </authorList>
    </citation>
    <scope>NUCLEOTIDE SEQUENCE [LARGE SCALE GENOMIC DNA]</scope>
    <source>
        <strain evidence="5 6">NBRC 108724</strain>
    </source>
</reference>
<feature type="signal peptide" evidence="3">
    <location>
        <begin position="1"/>
        <end position="32"/>
    </location>
</feature>
<dbReference type="Gene3D" id="2.60.40.2230">
    <property type="entry name" value="Uncharacterised protein YcnI-like PF07987, DUF1775"/>
    <property type="match status" value="1"/>
</dbReference>
<accession>A0A6L9XWA8</accession>
<evidence type="ECO:0000259" key="4">
    <source>
        <dbReference type="Pfam" id="PF07987"/>
    </source>
</evidence>
<feature type="region of interest" description="Disordered" evidence="1">
    <location>
        <begin position="167"/>
        <end position="217"/>
    </location>
</feature>